<proteinExistence type="predicted"/>
<dbReference type="GO" id="GO:0016765">
    <property type="term" value="F:transferase activity, transferring alkyl or aryl (other than methyl) groups"/>
    <property type="evidence" value="ECO:0007669"/>
    <property type="project" value="InterPro"/>
</dbReference>
<dbReference type="EMBL" id="CP048877">
    <property type="protein sequence ID" value="QIJ72714.1"/>
    <property type="molecule type" value="Genomic_DNA"/>
</dbReference>
<evidence type="ECO:0000256" key="1">
    <source>
        <dbReference type="ARBA" id="ARBA00004141"/>
    </source>
</evidence>
<dbReference type="Pfam" id="PF01040">
    <property type="entry name" value="UbiA"/>
    <property type="match status" value="1"/>
</dbReference>
<sequence length="287" mass="33080">MEIRVGFFFWTETKMFKDLWAFIRERYPLQVTIPLVGVISLAAVYPTFGSWKRLLLAMATVFLGLLALRAADDLVDMESDRQRCPDRGLPSGRIKTEAISRSIWFLWGLILFLNLVSLKTLAFIVVLSLYYLFYFRGKSYLPHDIRPFFSTLIWGVIPLYVGLNLESLSLFHFLMMAFIWSAVVAHEIAHSLDNVHPNRWQALALRALFLFILSAFWGLAIWQVTGRPFFFGLFLLLTLAVILKLSLAFLREPGPSRAKAFYIWGFIFFLLPLAGLIMDGFFWNGRG</sequence>
<evidence type="ECO:0000313" key="7">
    <source>
        <dbReference type="Proteomes" id="UP000502179"/>
    </source>
</evidence>
<evidence type="ECO:0000256" key="2">
    <source>
        <dbReference type="ARBA" id="ARBA00022475"/>
    </source>
</evidence>
<dbReference type="AlphaFoldDB" id="A0A6G7PYE7"/>
<dbReference type="InterPro" id="IPR000537">
    <property type="entry name" value="UbiA_prenyltransferase"/>
</dbReference>
<name>A0A6G7PYE7_9BACT</name>
<keyword evidence="2" id="KW-1003">Cell membrane</keyword>
<evidence type="ECO:0000256" key="5">
    <source>
        <dbReference type="ARBA" id="ARBA00023136"/>
    </source>
</evidence>
<reference evidence="6 7" key="1">
    <citation type="submission" date="2020-02" db="EMBL/GenBank/DDBJ databases">
        <title>Genome analysis of Thermosulfuriphilus ammonigenes ST65T, an anaerobic thermophilic chemolithoautotrophic bacterium isolated from a deep-sea hydrothermal vent.</title>
        <authorList>
            <person name="Slobodkina G."/>
            <person name="Allioux M."/>
            <person name="Merkel A."/>
            <person name="Alain K."/>
            <person name="Jebbar M."/>
            <person name="Slobodkin A."/>
        </authorList>
    </citation>
    <scope>NUCLEOTIDE SEQUENCE [LARGE SCALE GENOMIC DNA]</scope>
    <source>
        <strain evidence="6 7">ST65</strain>
    </source>
</reference>
<organism evidence="6 7">
    <name type="scientific">Thermosulfuriphilus ammonigenes</name>
    <dbReference type="NCBI Taxonomy" id="1936021"/>
    <lineage>
        <taxon>Bacteria</taxon>
        <taxon>Pseudomonadati</taxon>
        <taxon>Thermodesulfobacteriota</taxon>
        <taxon>Thermodesulfobacteria</taxon>
        <taxon>Thermodesulfobacteriales</taxon>
        <taxon>Thermodesulfobacteriaceae</taxon>
        <taxon>Thermosulfuriphilus</taxon>
    </lineage>
</organism>
<protein>
    <submittedName>
        <fullName evidence="6">UbiA family prenyltransferase</fullName>
    </submittedName>
</protein>
<keyword evidence="3" id="KW-0812">Transmembrane</keyword>
<dbReference type="GO" id="GO:0016020">
    <property type="term" value="C:membrane"/>
    <property type="evidence" value="ECO:0007669"/>
    <property type="project" value="UniProtKB-SubCell"/>
</dbReference>
<dbReference type="Gene3D" id="1.10.357.140">
    <property type="entry name" value="UbiA prenyltransferase"/>
    <property type="match status" value="1"/>
</dbReference>
<comment type="subcellular location">
    <subcellularLocation>
        <location evidence="1">Membrane</location>
        <topology evidence="1">Multi-pass membrane protein</topology>
    </subcellularLocation>
</comment>
<keyword evidence="5" id="KW-0472">Membrane</keyword>
<evidence type="ECO:0000313" key="6">
    <source>
        <dbReference type="EMBL" id="QIJ72714.1"/>
    </source>
</evidence>
<evidence type="ECO:0000256" key="4">
    <source>
        <dbReference type="ARBA" id="ARBA00022989"/>
    </source>
</evidence>
<dbReference type="InterPro" id="IPR044878">
    <property type="entry name" value="UbiA_sf"/>
</dbReference>
<dbReference type="RefSeq" id="WP_166032929.1">
    <property type="nucleotide sequence ID" value="NZ_CP048877.1"/>
</dbReference>
<evidence type="ECO:0000256" key="3">
    <source>
        <dbReference type="ARBA" id="ARBA00022692"/>
    </source>
</evidence>
<dbReference type="KEGG" id="tav:G4V39_10690"/>
<keyword evidence="4" id="KW-1133">Transmembrane helix</keyword>
<accession>A0A6G7PYE7</accession>
<gene>
    <name evidence="6" type="primary">ubiA</name>
    <name evidence="6" type="ORF">G4V39_10690</name>
</gene>
<dbReference type="Proteomes" id="UP000502179">
    <property type="component" value="Chromosome"/>
</dbReference>
<keyword evidence="7" id="KW-1185">Reference proteome</keyword>
<keyword evidence="6" id="KW-0808">Transferase</keyword>